<protein>
    <submittedName>
        <fullName evidence="1">Uncharacterized protein</fullName>
    </submittedName>
</protein>
<proteinExistence type="predicted"/>
<evidence type="ECO:0000313" key="2">
    <source>
        <dbReference type="Proteomes" id="UP001148786"/>
    </source>
</evidence>
<evidence type="ECO:0000313" key="1">
    <source>
        <dbReference type="EMBL" id="KAJ3507559.1"/>
    </source>
</evidence>
<keyword evidence="2" id="KW-1185">Reference proteome</keyword>
<comment type="caution">
    <text evidence="1">The sequence shown here is derived from an EMBL/GenBank/DDBJ whole genome shotgun (WGS) entry which is preliminary data.</text>
</comment>
<dbReference type="AlphaFoldDB" id="A0A9W8MU91"/>
<sequence length="128" mass="14488">MRQHPQLISSQLHPPSLLLTRIHYPSSLSYLPSYSHTLQNVVHLYLLAILPFFNYDHPDFHASPVPSDEQLLVDVTRNFYELGVLGRARLKSGKETGGQDLPFHLAAVDSMRVALDRDWDRLDAGADV</sequence>
<dbReference type="EMBL" id="JANKHO010000648">
    <property type="protein sequence ID" value="KAJ3507559.1"/>
    <property type="molecule type" value="Genomic_DNA"/>
</dbReference>
<name>A0A9W8MU91_9AGAR</name>
<accession>A0A9W8MU91</accession>
<reference evidence="1" key="1">
    <citation type="submission" date="2022-07" db="EMBL/GenBank/DDBJ databases">
        <title>Genome Sequence of Agrocybe chaxingu.</title>
        <authorList>
            <person name="Buettner E."/>
        </authorList>
    </citation>
    <scope>NUCLEOTIDE SEQUENCE</scope>
    <source>
        <strain evidence="1">MP-N11</strain>
    </source>
</reference>
<gene>
    <name evidence="1" type="ORF">NLJ89_g6230</name>
</gene>
<organism evidence="1 2">
    <name type="scientific">Agrocybe chaxingu</name>
    <dbReference type="NCBI Taxonomy" id="84603"/>
    <lineage>
        <taxon>Eukaryota</taxon>
        <taxon>Fungi</taxon>
        <taxon>Dikarya</taxon>
        <taxon>Basidiomycota</taxon>
        <taxon>Agaricomycotina</taxon>
        <taxon>Agaricomycetes</taxon>
        <taxon>Agaricomycetidae</taxon>
        <taxon>Agaricales</taxon>
        <taxon>Agaricineae</taxon>
        <taxon>Strophariaceae</taxon>
        <taxon>Agrocybe</taxon>
    </lineage>
</organism>
<dbReference type="Proteomes" id="UP001148786">
    <property type="component" value="Unassembled WGS sequence"/>
</dbReference>